<evidence type="ECO:0000313" key="2">
    <source>
        <dbReference type="EMBL" id="HDR52348.1"/>
    </source>
</evidence>
<accession>A0A831LMG7</accession>
<keyword evidence="1" id="KW-1133">Transmembrane helix</keyword>
<dbReference type="EMBL" id="DSDK01000671">
    <property type="protein sequence ID" value="HDR52348.1"/>
    <property type="molecule type" value="Genomic_DNA"/>
</dbReference>
<sequence>MKEKDYIEELIEKNLEELNDSEPPAGHFERFESRLEDFQKRKKVISLNFIWKAAAAAVFAFLIVNQ</sequence>
<comment type="caution">
    <text evidence="2">The sequence shown here is derived from an EMBL/GenBank/DDBJ whole genome shotgun (WGS) entry which is preliminary data.</text>
</comment>
<feature type="non-terminal residue" evidence="2">
    <location>
        <position position="66"/>
    </location>
</feature>
<keyword evidence="1" id="KW-0812">Transmembrane</keyword>
<evidence type="ECO:0000256" key="1">
    <source>
        <dbReference type="SAM" id="Phobius"/>
    </source>
</evidence>
<reference evidence="2" key="1">
    <citation type="journal article" date="2020" name="mSystems">
        <title>Genome- and Community-Level Interaction Insights into Carbon Utilization and Element Cycling Functions of Hydrothermarchaeota in Hydrothermal Sediment.</title>
        <authorList>
            <person name="Zhou Z."/>
            <person name="Liu Y."/>
            <person name="Xu W."/>
            <person name="Pan J."/>
            <person name="Luo Z.H."/>
            <person name="Li M."/>
        </authorList>
    </citation>
    <scope>NUCLEOTIDE SEQUENCE [LARGE SCALE GENOMIC DNA]</scope>
    <source>
        <strain evidence="2">SpSt-1217</strain>
    </source>
</reference>
<gene>
    <name evidence="2" type="ORF">ENN90_12120</name>
</gene>
<proteinExistence type="predicted"/>
<protein>
    <submittedName>
        <fullName evidence="2">Uncharacterized protein</fullName>
    </submittedName>
</protein>
<feature type="transmembrane region" description="Helical" evidence="1">
    <location>
        <begin position="44"/>
        <end position="64"/>
    </location>
</feature>
<dbReference type="AlphaFoldDB" id="A0A831LMG7"/>
<dbReference type="Proteomes" id="UP000886047">
    <property type="component" value="Unassembled WGS sequence"/>
</dbReference>
<name>A0A831LMG7_9BACT</name>
<keyword evidence="1" id="KW-0472">Membrane</keyword>
<organism evidence="2">
    <name type="scientific">Mariniphaga anaerophila</name>
    <dbReference type="NCBI Taxonomy" id="1484053"/>
    <lineage>
        <taxon>Bacteria</taxon>
        <taxon>Pseudomonadati</taxon>
        <taxon>Bacteroidota</taxon>
        <taxon>Bacteroidia</taxon>
        <taxon>Marinilabiliales</taxon>
        <taxon>Prolixibacteraceae</taxon>
        <taxon>Mariniphaga</taxon>
    </lineage>
</organism>